<dbReference type="EMBL" id="BMAO01032425">
    <property type="protein sequence ID" value="GFQ82090.1"/>
    <property type="molecule type" value="Genomic_DNA"/>
</dbReference>
<keyword evidence="3" id="KW-1185">Reference proteome</keyword>
<protein>
    <recommendedName>
        <fullName evidence="1">RNase H type-1 domain-containing protein</fullName>
    </recommendedName>
</protein>
<dbReference type="InterPro" id="IPR012337">
    <property type="entry name" value="RNaseH-like_sf"/>
</dbReference>
<gene>
    <name evidence="2" type="ORF">TNCT_515231</name>
</gene>
<proteinExistence type="predicted"/>
<dbReference type="Proteomes" id="UP000887116">
    <property type="component" value="Unassembled WGS sequence"/>
</dbReference>
<evidence type="ECO:0000313" key="3">
    <source>
        <dbReference type="Proteomes" id="UP000887116"/>
    </source>
</evidence>
<comment type="caution">
    <text evidence="2">The sequence shown here is derived from an EMBL/GenBank/DDBJ whole genome shotgun (WGS) entry which is preliminary data.</text>
</comment>
<name>A0A8X6FJ67_TRICU</name>
<dbReference type="AlphaFoldDB" id="A0A8X6FJ67"/>
<feature type="domain" description="RNase H type-1" evidence="1">
    <location>
        <begin position="75"/>
        <end position="129"/>
    </location>
</feature>
<evidence type="ECO:0000259" key="1">
    <source>
        <dbReference type="Pfam" id="PF00075"/>
    </source>
</evidence>
<organism evidence="2 3">
    <name type="scientific">Trichonephila clavata</name>
    <name type="common">Joro spider</name>
    <name type="synonym">Nephila clavata</name>
    <dbReference type="NCBI Taxonomy" id="2740835"/>
    <lineage>
        <taxon>Eukaryota</taxon>
        <taxon>Metazoa</taxon>
        <taxon>Ecdysozoa</taxon>
        <taxon>Arthropoda</taxon>
        <taxon>Chelicerata</taxon>
        <taxon>Arachnida</taxon>
        <taxon>Araneae</taxon>
        <taxon>Araneomorphae</taxon>
        <taxon>Entelegynae</taxon>
        <taxon>Araneoidea</taxon>
        <taxon>Nephilidae</taxon>
        <taxon>Trichonephila</taxon>
    </lineage>
</organism>
<dbReference type="OrthoDB" id="6424749at2759"/>
<dbReference type="SUPFAM" id="SSF53098">
    <property type="entry name" value="Ribonuclease H-like"/>
    <property type="match status" value="1"/>
</dbReference>
<reference evidence="2" key="1">
    <citation type="submission" date="2020-07" db="EMBL/GenBank/DDBJ databases">
        <title>Multicomponent nature underlies the extraordinary mechanical properties of spider dragline silk.</title>
        <authorList>
            <person name="Kono N."/>
            <person name="Nakamura H."/>
            <person name="Mori M."/>
            <person name="Yoshida Y."/>
            <person name="Ohtoshi R."/>
            <person name="Malay A.D."/>
            <person name="Moran D.A.P."/>
            <person name="Tomita M."/>
            <person name="Numata K."/>
            <person name="Arakawa K."/>
        </authorList>
    </citation>
    <scope>NUCLEOTIDE SEQUENCE</scope>
</reference>
<dbReference type="InterPro" id="IPR036397">
    <property type="entry name" value="RNaseH_sf"/>
</dbReference>
<dbReference type="InterPro" id="IPR002156">
    <property type="entry name" value="RNaseH_domain"/>
</dbReference>
<dbReference type="GO" id="GO:0003676">
    <property type="term" value="F:nucleic acid binding"/>
    <property type="evidence" value="ECO:0007669"/>
    <property type="project" value="InterPro"/>
</dbReference>
<sequence>MLGKMEEWWKIRDIICKGYQRRKVNVEKEMYKNNNDELGILGERQSVVDLAQLHCHLNSFTRAVALRHSKAAIFATNSNSTPASSNILDCKKLLQGLTEFSKQMVLQWIPGHCGVTGNELVDHLAKKEASIQ</sequence>
<accession>A0A8X6FJ67</accession>
<dbReference type="Pfam" id="PF00075">
    <property type="entry name" value="RNase_H"/>
    <property type="match status" value="1"/>
</dbReference>
<evidence type="ECO:0000313" key="2">
    <source>
        <dbReference type="EMBL" id="GFQ82090.1"/>
    </source>
</evidence>
<dbReference type="GO" id="GO:0004523">
    <property type="term" value="F:RNA-DNA hybrid ribonuclease activity"/>
    <property type="evidence" value="ECO:0007669"/>
    <property type="project" value="InterPro"/>
</dbReference>
<dbReference type="Gene3D" id="3.30.420.10">
    <property type="entry name" value="Ribonuclease H-like superfamily/Ribonuclease H"/>
    <property type="match status" value="1"/>
</dbReference>